<proteinExistence type="predicted"/>
<feature type="compositionally biased region" description="Acidic residues" evidence="1">
    <location>
        <begin position="80"/>
        <end position="134"/>
    </location>
</feature>
<evidence type="ECO:0008006" key="4">
    <source>
        <dbReference type="Google" id="ProtNLM"/>
    </source>
</evidence>
<gene>
    <name evidence="2" type="ORF">GCM10022256_04510</name>
</gene>
<dbReference type="Proteomes" id="UP001501594">
    <property type="component" value="Unassembled WGS sequence"/>
</dbReference>
<evidence type="ECO:0000313" key="2">
    <source>
        <dbReference type="EMBL" id="GAA4264839.1"/>
    </source>
</evidence>
<reference evidence="3" key="1">
    <citation type="journal article" date="2019" name="Int. J. Syst. Evol. Microbiol.">
        <title>The Global Catalogue of Microorganisms (GCM) 10K type strain sequencing project: providing services to taxonomists for standard genome sequencing and annotation.</title>
        <authorList>
            <consortium name="The Broad Institute Genomics Platform"/>
            <consortium name="The Broad Institute Genome Sequencing Center for Infectious Disease"/>
            <person name="Wu L."/>
            <person name="Ma J."/>
        </authorList>
    </citation>
    <scope>NUCLEOTIDE SEQUENCE [LARGE SCALE GENOMIC DNA]</scope>
    <source>
        <strain evidence="3">JCM 17442</strain>
    </source>
</reference>
<feature type="region of interest" description="Disordered" evidence="1">
    <location>
        <begin position="56"/>
        <end position="164"/>
    </location>
</feature>
<keyword evidence="3" id="KW-1185">Reference proteome</keyword>
<evidence type="ECO:0000313" key="3">
    <source>
        <dbReference type="Proteomes" id="UP001501594"/>
    </source>
</evidence>
<evidence type="ECO:0000256" key="1">
    <source>
        <dbReference type="SAM" id="MobiDB-lite"/>
    </source>
</evidence>
<sequence>MPVDQWYDDATQEAATARVLQRLFTNPGDKSVFRVVSDEFSVDERSLRAWVEAASPTAALSKKKARPKFSPVVRTRIEPRDDEVEVPEGEGDAEPDDDNEGDGESEVDFEPVEEAAVDEAPAEPEAVAEEEPEVPVEVQEQTLDDPAEDEAADPAPETDARADTDVAGRVAELEAEAARLRGHIEAYKGALRALLDD</sequence>
<dbReference type="EMBL" id="BAABAU010000001">
    <property type="protein sequence ID" value="GAA4264839.1"/>
    <property type="molecule type" value="Genomic_DNA"/>
</dbReference>
<protein>
    <recommendedName>
        <fullName evidence="4">Transposase</fullName>
    </recommendedName>
</protein>
<accession>A0ABP8DY00</accession>
<name>A0ABP8DY00_9MICO</name>
<dbReference type="RefSeq" id="WP_344793414.1">
    <property type="nucleotide sequence ID" value="NZ_BAABAU010000001.1"/>
</dbReference>
<comment type="caution">
    <text evidence="2">The sequence shown here is derived from an EMBL/GenBank/DDBJ whole genome shotgun (WGS) entry which is preliminary data.</text>
</comment>
<feature type="compositionally biased region" description="Acidic residues" evidence="1">
    <location>
        <begin position="142"/>
        <end position="152"/>
    </location>
</feature>
<organism evidence="2 3">
    <name type="scientific">Frondihabitans peucedani</name>
    <dbReference type="NCBI Taxonomy" id="598626"/>
    <lineage>
        <taxon>Bacteria</taxon>
        <taxon>Bacillati</taxon>
        <taxon>Actinomycetota</taxon>
        <taxon>Actinomycetes</taxon>
        <taxon>Micrococcales</taxon>
        <taxon>Microbacteriaceae</taxon>
        <taxon>Frondihabitans</taxon>
    </lineage>
</organism>